<sequence>MTQTFYFPAQKFAKLFFNNTNNAISRRKDEIPKPRFYQEGRR</sequence>
<evidence type="ECO:0000313" key="2">
    <source>
        <dbReference type="Proteomes" id="UP000027463"/>
    </source>
</evidence>
<reference evidence="1 2" key="1">
    <citation type="submission" date="2013-07" db="EMBL/GenBank/DDBJ databases">
        <title>Thalassospira permensis NBRC 106175 Genome Sequencing.</title>
        <authorList>
            <person name="Lai Q."/>
            <person name="Shao Z."/>
        </authorList>
    </citation>
    <scope>NUCLEOTIDE SEQUENCE [LARGE SCALE GENOMIC DNA]</scope>
    <source>
        <strain evidence="1 2">NBRC 106175</strain>
    </source>
</reference>
<gene>
    <name evidence="1" type="ORF">SMB34_17385</name>
</gene>
<organism evidence="1 2">
    <name type="scientific">Thalassospira permensis NBRC 106175</name>
    <dbReference type="NCBI Taxonomy" id="1353532"/>
    <lineage>
        <taxon>Bacteria</taxon>
        <taxon>Pseudomonadati</taxon>
        <taxon>Pseudomonadota</taxon>
        <taxon>Alphaproteobacteria</taxon>
        <taxon>Rhodospirillales</taxon>
        <taxon>Thalassospiraceae</taxon>
        <taxon>Thalassospira</taxon>
    </lineage>
</organism>
<protein>
    <submittedName>
        <fullName evidence="1">Uncharacterized protein</fullName>
    </submittedName>
</protein>
<accession>A0ABR4TPR7</accession>
<evidence type="ECO:0000313" key="1">
    <source>
        <dbReference type="EMBL" id="KEO57072.1"/>
    </source>
</evidence>
<dbReference type="EMBL" id="AUNC01000016">
    <property type="protein sequence ID" value="KEO57072.1"/>
    <property type="molecule type" value="Genomic_DNA"/>
</dbReference>
<comment type="caution">
    <text evidence="1">The sequence shown here is derived from an EMBL/GenBank/DDBJ whole genome shotgun (WGS) entry which is preliminary data.</text>
</comment>
<keyword evidence="2" id="KW-1185">Reference proteome</keyword>
<proteinExistence type="predicted"/>
<name>A0ABR4TPR7_9PROT</name>
<dbReference type="Proteomes" id="UP000027463">
    <property type="component" value="Unassembled WGS sequence"/>
</dbReference>